<dbReference type="PRINTS" id="PR01165">
    <property type="entry name" value="CYCOXIDASEI"/>
</dbReference>
<dbReference type="UniPathway" id="UPA00705"/>
<feature type="transmembrane region" description="Helical" evidence="17">
    <location>
        <begin position="21"/>
        <end position="43"/>
    </location>
</feature>
<evidence type="ECO:0000256" key="16">
    <source>
        <dbReference type="RuleBase" id="RU000370"/>
    </source>
</evidence>
<comment type="catalytic activity">
    <reaction evidence="15 17">
        <text>4 Fe(II)-[cytochrome c] + O2 + 8 H(+)(in) = 4 Fe(III)-[cytochrome c] + 2 H2O + 4 H(+)(out)</text>
        <dbReference type="Rhea" id="RHEA:11436"/>
        <dbReference type="Rhea" id="RHEA-COMP:10350"/>
        <dbReference type="Rhea" id="RHEA-COMP:14399"/>
        <dbReference type="ChEBI" id="CHEBI:15377"/>
        <dbReference type="ChEBI" id="CHEBI:15378"/>
        <dbReference type="ChEBI" id="CHEBI:15379"/>
        <dbReference type="ChEBI" id="CHEBI:29033"/>
        <dbReference type="ChEBI" id="CHEBI:29034"/>
        <dbReference type="EC" id="7.1.1.9"/>
    </reaction>
</comment>
<dbReference type="InterPro" id="IPR023616">
    <property type="entry name" value="Cyt_c_oxase-like_su1_dom"/>
</dbReference>
<keyword evidence="9" id="KW-1278">Translocase</keyword>
<dbReference type="GO" id="GO:0020037">
    <property type="term" value="F:heme binding"/>
    <property type="evidence" value="ECO:0007669"/>
    <property type="project" value="InterPro"/>
</dbReference>
<evidence type="ECO:0000256" key="1">
    <source>
        <dbReference type="ARBA" id="ARBA00004651"/>
    </source>
</evidence>
<feature type="transmembrane region" description="Helical" evidence="17">
    <location>
        <begin position="455"/>
        <end position="476"/>
    </location>
</feature>
<feature type="transmembrane region" description="Helical" evidence="17">
    <location>
        <begin position="188"/>
        <end position="216"/>
    </location>
</feature>
<dbReference type="Proteomes" id="UP000218113">
    <property type="component" value="Unassembled WGS sequence"/>
</dbReference>
<feature type="transmembrane region" description="Helical" evidence="17">
    <location>
        <begin position="63"/>
        <end position="90"/>
    </location>
</feature>
<dbReference type="Gene3D" id="1.20.210.10">
    <property type="entry name" value="Cytochrome c oxidase-like, subunit I domain"/>
    <property type="match status" value="1"/>
</dbReference>
<dbReference type="Pfam" id="PF00115">
    <property type="entry name" value="COX1"/>
    <property type="match status" value="1"/>
</dbReference>
<evidence type="ECO:0000256" key="4">
    <source>
        <dbReference type="ARBA" id="ARBA00022475"/>
    </source>
</evidence>
<dbReference type="InterPro" id="IPR014241">
    <property type="entry name" value="Cyt_c_oxidase_su1_bac"/>
</dbReference>
<evidence type="ECO:0000256" key="3">
    <source>
        <dbReference type="ARBA" id="ARBA00022448"/>
    </source>
</evidence>
<keyword evidence="8 17" id="KW-0479">Metal-binding</keyword>
<evidence type="ECO:0000256" key="15">
    <source>
        <dbReference type="ARBA" id="ARBA00047816"/>
    </source>
</evidence>
<evidence type="ECO:0000256" key="7">
    <source>
        <dbReference type="ARBA" id="ARBA00022692"/>
    </source>
</evidence>
<feature type="transmembrane region" description="Helical" evidence="17">
    <location>
        <begin position="381"/>
        <end position="401"/>
    </location>
</feature>
<feature type="domain" description="Cytochrome oxidase subunit I profile" evidence="18">
    <location>
        <begin position="12"/>
        <end position="518"/>
    </location>
</feature>
<dbReference type="AlphaFoldDB" id="A0A2A4T6Y6"/>
<dbReference type="EC" id="7.1.1.9" evidence="17"/>
<dbReference type="FunFam" id="1.20.210.10:FF:000006">
    <property type="entry name" value="Cytochrome c oxidase subunit 1"/>
    <property type="match status" value="1"/>
</dbReference>
<comment type="caution">
    <text evidence="19">The sequence shown here is derived from an EMBL/GenBank/DDBJ whole genome shotgun (WGS) entry which is preliminary data.</text>
</comment>
<comment type="similarity">
    <text evidence="16">Belongs to the heme-copper respiratory oxidase family.</text>
</comment>
<comment type="pathway">
    <text evidence="2 17">Energy metabolism; oxidative phosphorylation.</text>
</comment>
<feature type="transmembrane region" description="Helical" evidence="17">
    <location>
        <begin position="102"/>
        <end position="123"/>
    </location>
</feature>
<evidence type="ECO:0000256" key="17">
    <source>
        <dbReference type="RuleBase" id="RU363061"/>
    </source>
</evidence>
<evidence type="ECO:0000256" key="2">
    <source>
        <dbReference type="ARBA" id="ARBA00004673"/>
    </source>
</evidence>
<accession>A0A2A4T6Y6</accession>
<dbReference type="InterPro" id="IPR036927">
    <property type="entry name" value="Cyt_c_oxase-like_su1_sf"/>
</dbReference>
<dbReference type="Gene3D" id="1.10.287.70">
    <property type="match status" value="1"/>
</dbReference>
<keyword evidence="13 17" id="KW-0186">Copper</keyword>
<gene>
    <name evidence="19" type="primary">ctaD</name>
    <name evidence="19" type="ORF">COB67_04780</name>
</gene>
<feature type="transmembrane region" description="Helical" evidence="17">
    <location>
        <begin position="577"/>
        <end position="595"/>
    </location>
</feature>
<dbReference type="PROSITE" id="PS00077">
    <property type="entry name" value="COX1_CUB"/>
    <property type="match status" value="1"/>
</dbReference>
<comment type="subcellular location">
    <subcellularLocation>
        <location evidence="1 17">Cell membrane</location>
        <topology evidence="1 17">Multi-pass membrane protein</topology>
    </subcellularLocation>
</comment>
<evidence type="ECO:0000256" key="9">
    <source>
        <dbReference type="ARBA" id="ARBA00022967"/>
    </source>
</evidence>
<comment type="function">
    <text evidence="17">Cytochrome c oxidase is the component of the respiratory chain that catalyzes the reduction of oxygen to water. Subunits 1-3 form the functional core of the enzyme complex. CO I is the catalytic subunit of the enzyme. Electrons originating in cytochrome c are transferred via the copper A center of subunit 2 and heme A of subunit 1 to the bimetallic center formed by heme A3 and copper B.</text>
</comment>
<dbReference type="GO" id="GO:0005886">
    <property type="term" value="C:plasma membrane"/>
    <property type="evidence" value="ECO:0007669"/>
    <property type="project" value="UniProtKB-SubCell"/>
</dbReference>
<evidence type="ECO:0000313" key="20">
    <source>
        <dbReference type="Proteomes" id="UP000218113"/>
    </source>
</evidence>
<dbReference type="InterPro" id="IPR023615">
    <property type="entry name" value="Cyt_c_Oxase_su1_BS"/>
</dbReference>
<dbReference type="NCBIfam" id="TIGR02891">
    <property type="entry name" value="CtaD_CoxA"/>
    <property type="match status" value="1"/>
</dbReference>
<dbReference type="PANTHER" id="PTHR10422:SF18">
    <property type="entry name" value="CYTOCHROME C OXIDASE SUBUNIT 1"/>
    <property type="match status" value="1"/>
</dbReference>
<evidence type="ECO:0000256" key="14">
    <source>
        <dbReference type="ARBA" id="ARBA00023136"/>
    </source>
</evidence>
<keyword evidence="12 17" id="KW-0408">Iron</keyword>
<feature type="transmembrane region" description="Helical" evidence="17">
    <location>
        <begin position="307"/>
        <end position="329"/>
    </location>
</feature>
<feature type="transmembrane region" description="Helical" evidence="17">
    <location>
        <begin position="551"/>
        <end position="571"/>
    </location>
</feature>
<evidence type="ECO:0000256" key="13">
    <source>
        <dbReference type="ARBA" id="ARBA00023008"/>
    </source>
</evidence>
<sequence>MTTGSKSIILSWLTTADHKRIGIMYMVTALFFLVIGGGEALLIRMQLFYPNNDLLVGMKFNAAFTMHGTTMIFLVVMPLNAAFFNYLIPLMIGARDVAFPRLNAFTFWIFLLGGILLHVSFFMGQTPATGWFGYANLSTKHFLPDMGADFWGLSVQILGLSTLIASVNFFVTIINMRAKGMSLFRMPLFVWTTLVTQLLIFLSFPVITIALLMLMFDRTFGTNFFNPDMGGNVVLWQHLFWVFGHPEVYILILPPMGIISEVLPTFSKKPLFGYTVVIYSTCALALMGFTVWAHHMFTVGMGNWTNLVFSMATMMIAVPTGVKIFNWLFTMWGGSIRFTSPMLYAMGFILMFTIGGLTGVMHASPPIDAQHQDSYFVVGHFHYVLIGGAIMGIMAGFHYWFPKMFGKMLSEPLAITQFILLTIGLNMTFMSMHFVGLEGMPRRVFTYSAEQGWTFWNQIATYGAFVQGLGFLLFFYNIWRSLRYGEDASADPWDARTLEWSISSPPPEFNFAVEPIIERTDDFWYKKQKIGARAIEQLTGKEQVSVPKGSYYPFLATLALSLIPVGFLIFTQNQDQYSILLISALGGGLLFYFLVKWAFEPLFEE</sequence>
<reference evidence="20" key="1">
    <citation type="submission" date="2017-08" db="EMBL/GenBank/DDBJ databases">
        <title>A dynamic microbial community with high functional redundancy inhabits the cold, oxic subseafloor aquifer.</title>
        <authorList>
            <person name="Tully B.J."/>
            <person name="Wheat C.G."/>
            <person name="Glazer B.T."/>
            <person name="Huber J.A."/>
        </authorList>
    </citation>
    <scope>NUCLEOTIDE SEQUENCE [LARGE SCALE GENOMIC DNA]</scope>
</reference>
<dbReference type="GO" id="GO:0004129">
    <property type="term" value="F:cytochrome-c oxidase activity"/>
    <property type="evidence" value="ECO:0007669"/>
    <property type="project" value="UniProtKB-EC"/>
</dbReference>
<evidence type="ECO:0000256" key="8">
    <source>
        <dbReference type="ARBA" id="ARBA00022723"/>
    </source>
</evidence>
<dbReference type="GO" id="GO:0046872">
    <property type="term" value="F:metal ion binding"/>
    <property type="evidence" value="ECO:0007669"/>
    <property type="project" value="UniProtKB-KW"/>
</dbReference>
<evidence type="ECO:0000256" key="11">
    <source>
        <dbReference type="ARBA" id="ARBA00022989"/>
    </source>
</evidence>
<dbReference type="EMBL" id="NVSR01000019">
    <property type="protein sequence ID" value="PCI29134.1"/>
    <property type="molecule type" value="Genomic_DNA"/>
</dbReference>
<dbReference type="GO" id="GO:0006119">
    <property type="term" value="P:oxidative phosphorylation"/>
    <property type="evidence" value="ECO:0007669"/>
    <property type="project" value="UniProtKB-UniPathway"/>
</dbReference>
<protein>
    <recommendedName>
        <fullName evidence="17">Cytochrome c oxidase subunit 1</fullName>
        <ecNumber evidence="17">7.1.1.9</ecNumber>
    </recommendedName>
</protein>
<evidence type="ECO:0000256" key="10">
    <source>
        <dbReference type="ARBA" id="ARBA00022982"/>
    </source>
</evidence>
<keyword evidence="3 16" id="KW-0813">Transport</keyword>
<dbReference type="GO" id="GO:0022904">
    <property type="term" value="P:respiratory electron transport chain"/>
    <property type="evidence" value="ECO:0007669"/>
    <property type="project" value="TreeGrafter"/>
</dbReference>
<dbReference type="SUPFAM" id="SSF81442">
    <property type="entry name" value="Cytochrome c oxidase subunit I-like"/>
    <property type="match status" value="1"/>
</dbReference>
<keyword evidence="14 17" id="KW-0472">Membrane</keyword>
<name>A0A2A4T6Y6_9DELT</name>
<dbReference type="PANTHER" id="PTHR10422">
    <property type="entry name" value="CYTOCHROME C OXIDASE SUBUNIT 1"/>
    <property type="match status" value="1"/>
</dbReference>
<feature type="transmembrane region" description="Helical" evidence="17">
    <location>
        <begin position="150"/>
        <end position="176"/>
    </location>
</feature>
<keyword evidence="11 17" id="KW-1133">Transmembrane helix</keyword>
<dbReference type="GO" id="GO:0015990">
    <property type="term" value="P:electron transport coupled proton transport"/>
    <property type="evidence" value="ECO:0007669"/>
    <property type="project" value="InterPro"/>
</dbReference>
<feature type="transmembrane region" description="Helical" evidence="17">
    <location>
        <begin position="271"/>
        <end position="295"/>
    </location>
</feature>
<evidence type="ECO:0000313" key="19">
    <source>
        <dbReference type="EMBL" id="PCI29134.1"/>
    </source>
</evidence>
<keyword evidence="7 16" id="KW-0812">Transmembrane</keyword>
<evidence type="ECO:0000256" key="12">
    <source>
        <dbReference type="ARBA" id="ARBA00023004"/>
    </source>
</evidence>
<feature type="transmembrane region" description="Helical" evidence="17">
    <location>
        <begin position="236"/>
        <end position="259"/>
    </location>
</feature>
<evidence type="ECO:0000259" key="18">
    <source>
        <dbReference type="PROSITE" id="PS50855"/>
    </source>
</evidence>
<feature type="transmembrane region" description="Helical" evidence="17">
    <location>
        <begin position="341"/>
        <end position="361"/>
    </location>
</feature>
<evidence type="ECO:0000256" key="5">
    <source>
        <dbReference type="ARBA" id="ARBA00022617"/>
    </source>
</evidence>
<keyword evidence="6 16" id="KW-0679">Respiratory chain</keyword>
<feature type="transmembrane region" description="Helical" evidence="17">
    <location>
        <begin position="413"/>
        <end position="435"/>
    </location>
</feature>
<proteinExistence type="inferred from homology"/>
<evidence type="ECO:0000256" key="6">
    <source>
        <dbReference type="ARBA" id="ARBA00022660"/>
    </source>
</evidence>
<dbReference type="PROSITE" id="PS50855">
    <property type="entry name" value="COX1"/>
    <property type="match status" value="1"/>
</dbReference>
<dbReference type="InterPro" id="IPR000883">
    <property type="entry name" value="Cyt_C_Oxase_1"/>
</dbReference>
<keyword evidence="10 16" id="KW-0249">Electron transport</keyword>
<keyword evidence="4 17" id="KW-1003">Cell membrane</keyword>
<organism evidence="19 20">
    <name type="scientific">SAR324 cluster bacterium</name>
    <dbReference type="NCBI Taxonomy" id="2024889"/>
    <lineage>
        <taxon>Bacteria</taxon>
        <taxon>Deltaproteobacteria</taxon>
        <taxon>SAR324 cluster</taxon>
    </lineage>
</organism>
<keyword evidence="5 16" id="KW-0349">Heme</keyword>